<accession>A0AC61MV57</accession>
<dbReference type="EMBL" id="CP068393">
    <property type="protein sequence ID" value="QUC66354.1"/>
    <property type="molecule type" value="Genomic_DNA"/>
</dbReference>
<protein>
    <submittedName>
        <fullName evidence="1">Uncharacterized protein</fullName>
    </submittedName>
</protein>
<sequence>MYFVRHGQTCFIGKRFRDVGELWNPTEIQEYDNLVFFDNEGLEDFISRVKKTDPVVFVSLVGCGTIEQLQRLSEMLSDGIKLEEITVSVDMVYKLLDYPNLWLGSEMWKATENCSGRLEPLDFADVNGRTCAFNVFSATKLLAKANEIIDWIESWKPVNNLEKVLLLDIWFQRTIQYIKDKESIAGGETYVCEDMVRSSLTEDVLLNHYGVCSDIAFSAALILNNPKVNIHCRQVSANCHSWNIIRIEDKEYYMDFTHNITRNPYRLSDALMTAGYCSNNTLLGKKDAMKKYEGPFDYPGDHLSDKSYDRKTIQKCLGDFKRKGIELTWIPQLVKNQCKKRA</sequence>
<proteinExistence type="predicted"/>
<reference evidence="1" key="1">
    <citation type="submission" date="2021-01" db="EMBL/GenBank/DDBJ databases">
        <title>Complete genome sequence of Clostridiales bacterium R-7.</title>
        <authorList>
            <person name="Mahoney-Kurpe S.C."/>
            <person name="Palevich N."/>
            <person name="Koike S."/>
            <person name="Moon C.D."/>
            <person name="Attwood G.T."/>
        </authorList>
    </citation>
    <scope>NUCLEOTIDE SEQUENCE</scope>
    <source>
        <strain evidence="1">R-7</strain>
    </source>
</reference>
<organism evidence="1 2">
    <name type="scientific">Aristaeella hokkaidonensis</name>
    <dbReference type="NCBI Taxonomy" id="3046382"/>
    <lineage>
        <taxon>Bacteria</taxon>
        <taxon>Bacillati</taxon>
        <taxon>Bacillota</taxon>
        <taxon>Clostridia</taxon>
        <taxon>Eubacteriales</taxon>
        <taxon>Aristaeellaceae</taxon>
        <taxon>Aristaeella</taxon>
    </lineage>
</organism>
<keyword evidence="2" id="KW-1185">Reference proteome</keyword>
<evidence type="ECO:0000313" key="1">
    <source>
        <dbReference type="EMBL" id="QUC66354.1"/>
    </source>
</evidence>
<gene>
    <name evidence="1" type="ORF">JYE49_10850</name>
</gene>
<evidence type="ECO:0000313" key="2">
    <source>
        <dbReference type="Proteomes" id="UP000682782"/>
    </source>
</evidence>
<dbReference type="Proteomes" id="UP000682782">
    <property type="component" value="Chromosome"/>
</dbReference>
<name>A0AC61MV57_9FIRM</name>